<dbReference type="SUPFAM" id="SSF54427">
    <property type="entry name" value="NTF2-like"/>
    <property type="match status" value="1"/>
</dbReference>
<dbReference type="InterPro" id="IPR032710">
    <property type="entry name" value="NTF2-like_dom_sf"/>
</dbReference>
<dbReference type="Gene3D" id="3.10.450.50">
    <property type="match status" value="1"/>
</dbReference>
<dbReference type="AlphaFoldDB" id="A0A914R7V3"/>
<evidence type="ECO:0000313" key="1">
    <source>
        <dbReference type="Proteomes" id="UP000887564"/>
    </source>
</evidence>
<dbReference type="Proteomes" id="UP000887564">
    <property type="component" value="Unplaced"/>
</dbReference>
<sequence length="67" mass="7608">MTFNPNFEEIGNAFVQHYYTKFDVPDDGYDLQSLTFKVIQRAITKTDCQPLPDGSILVAVIGQLKVR</sequence>
<reference evidence="2" key="1">
    <citation type="submission" date="2022-11" db="UniProtKB">
        <authorList>
            <consortium name="WormBaseParasite"/>
        </authorList>
    </citation>
    <scope>IDENTIFICATION</scope>
</reference>
<name>A0A914R7V3_PAREQ</name>
<proteinExistence type="predicted"/>
<keyword evidence="1" id="KW-1185">Reference proteome</keyword>
<accession>A0A914R7V3</accession>
<evidence type="ECO:0000313" key="2">
    <source>
        <dbReference type="WBParaSite" id="PEQ_0000077001-mRNA-1"/>
    </source>
</evidence>
<organism evidence="1 2">
    <name type="scientific">Parascaris equorum</name>
    <name type="common">Equine roundworm</name>
    <dbReference type="NCBI Taxonomy" id="6256"/>
    <lineage>
        <taxon>Eukaryota</taxon>
        <taxon>Metazoa</taxon>
        <taxon>Ecdysozoa</taxon>
        <taxon>Nematoda</taxon>
        <taxon>Chromadorea</taxon>
        <taxon>Rhabditida</taxon>
        <taxon>Spirurina</taxon>
        <taxon>Ascaridomorpha</taxon>
        <taxon>Ascaridoidea</taxon>
        <taxon>Ascarididae</taxon>
        <taxon>Parascaris</taxon>
    </lineage>
</organism>
<dbReference type="WBParaSite" id="PEQ_0000077001-mRNA-1">
    <property type="protein sequence ID" value="PEQ_0000077001-mRNA-1"/>
    <property type="gene ID" value="PEQ_0000077001"/>
</dbReference>
<protein>
    <submittedName>
        <fullName evidence="2">NTF2 domain-containing protein</fullName>
    </submittedName>
</protein>